<feature type="non-terminal residue" evidence="1">
    <location>
        <position position="58"/>
    </location>
</feature>
<comment type="caution">
    <text evidence="1">The sequence shown here is derived from an EMBL/GenBank/DDBJ whole genome shotgun (WGS) entry which is preliminary data.</text>
</comment>
<evidence type="ECO:0000313" key="1">
    <source>
        <dbReference type="EMBL" id="RZF36594.1"/>
    </source>
</evidence>
<keyword evidence="2" id="KW-1185">Reference proteome</keyword>
<sequence length="58" mass="6444">MHWWSEMNGGSSSRWIHSILIRCDVGALQVPSQHRDCPGEEVVSCQPVGHVSSGIRIM</sequence>
<reference evidence="1 2" key="1">
    <citation type="journal article" date="2017" name="Gigascience">
        <title>Genome sequence of the small brown planthopper, Laodelphax striatellus.</title>
        <authorList>
            <person name="Zhu J."/>
            <person name="Jiang F."/>
            <person name="Wang X."/>
            <person name="Yang P."/>
            <person name="Bao Y."/>
            <person name="Zhao W."/>
            <person name="Wang W."/>
            <person name="Lu H."/>
            <person name="Wang Q."/>
            <person name="Cui N."/>
            <person name="Li J."/>
            <person name="Chen X."/>
            <person name="Luo L."/>
            <person name="Yu J."/>
            <person name="Kang L."/>
            <person name="Cui F."/>
        </authorList>
    </citation>
    <scope>NUCLEOTIDE SEQUENCE [LARGE SCALE GENOMIC DNA]</scope>
    <source>
        <strain evidence="1">Lst14</strain>
    </source>
</reference>
<gene>
    <name evidence="1" type="ORF">LSTR_LSTR010705</name>
</gene>
<proteinExistence type="predicted"/>
<organism evidence="1 2">
    <name type="scientific">Laodelphax striatellus</name>
    <name type="common">Small brown planthopper</name>
    <name type="synonym">Delphax striatella</name>
    <dbReference type="NCBI Taxonomy" id="195883"/>
    <lineage>
        <taxon>Eukaryota</taxon>
        <taxon>Metazoa</taxon>
        <taxon>Ecdysozoa</taxon>
        <taxon>Arthropoda</taxon>
        <taxon>Hexapoda</taxon>
        <taxon>Insecta</taxon>
        <taxon>Pterygota</taxon>
        <taxon>Neoptera</taxon>
        <taxon>Paraneoptera</taxon>
        <taxon>Hemiptera</taxon>
        <taxon>Auchenorrhyncha</taxon>
        <taxon>Fulgoroidea</taxon>
        <taxon>Delphacidae</taxon>
        <taxon>Criomorphinae</taxon>
        <taxon>Laodelphax</taxon>
    </lineage>
</organism>
<protein>
    <submittedName>
        <fullName evidence="1">Uncharacterized protein</fullName>
    </submittedName>
</protein>
<dbReference type="Proteomes" id="UP000291343">
    <property type="component" value="Unassembled WGS sequence"/>
</dbReference>
<evidence type="ECO:0000313" key="2">
    <source>
        <dbReference type="Proteomes" id="UP000291343"/>
    </source>
</evidence>
<name>A0A482WSR6_LAOST</name>
<accession>A0A482WSR6</accession>
<dbReference type="InParanoid" id="A0A482WSR6"/>
<dbReference type="EMBL" id="QKKF02026142">
    <property type="protein sequence ID" value="RZF36594.1"/>
    <property type="molecule type" value="Genomic_DNA"/>
</dbReference>
<dbReference type="AlphaFoldDB" id="A0A482WSR6"/>